<gene>
    <name evidence="1" type="ORF">EIH08_03015</name>
</gene>
<organism evidence="1 2">
    <name type="scientific">Chryseobacterium taklimakanense</name>
    <dbReference type="NCBI Taxonomy" id="536441"/>
    <lineage>
        <taxon>Bacteria</taxon>
        <taxon>Pseudomonadati</taxon>
        <taxon>Bacteroidota</taxon>
        <taxon>Flavobacteriia</taxon>
        <taxon>Flavobacteriales</taxon>
        <taxon>Weeksellaceae</taxon>
        <taxon>Chryseobacterium group</taxon>
        <taxon>Chryseobacterium</taxon>
    </lineage>
</organism>
<dbReference type="RefSeq" id="WP_124784069.1">
    <property type="nucleotide sequence ID" value="NZ_CP034171.1"/>
</dbReference>
<protein>
    <submittedName>
        <fullName evidence="1">Uncharacterized protein</fullName>
    </submittedName>
</protein>
<proteinExistence type="predicted"/>
<dbReference type="Proteomes" id="UP000282297">
    <property type="component" value="Chromosome"/>
</dbReference>
<accession>A0A3G8WFA8</accession>
<evidence type="ECO:0000313" key="1">
    <source>
        <dbReference type="EMBL" id="AZI19830.1"/>
    </source>
</evidence>
<name>A0A3G8WFA8_9FLAO</name>
<reference evidence="2" key="1">
    <citation type="submission" date="2018-11" db="EMBL/GenBank/DDBJ databases">
        <title>Proposal to divide the Flavobacteriaceae and reorganize its genera based on Amino Acid Identity values calculated from whole genome sequences.</title>
        <authorList>
            <person name="Nicholson A.C."/>
            <person name="Gulvik C.A."/>
            <person name="Whitney A.M."/>
            <person name="Humrighouse B.W."/>
            <person name="Bell M."/>
            <person name="Holmes B."/>
            <person name="Steigerwalt A.B."/>
            <person name="Villarma A."/>
            <person name="Sheth M."/>
            <person name="Batra D."/>
            <person name="Pryor J."/>
            <person name="Bernardet J.-F."/>
            <person name="Hugo C."/>
            <person name="Kampfer P."/>
            <person name="Newman J.D."/>
            <person name="McQuiston J.R."/>
        </authorList>
    </citation>
    <scope>NUCLEOTIDE SEQUENCE [LARGE SCALE GENOMIC DNA]</scope>
    <source>
        <strain evidence="2">H4753</strain>
    </source>
</reference>
<dbReference type="EMBL" id="CP034171">
    <property type="protein sequence ID" value="AZI19830.1"/>
    <property type="molecule type" value="Genomic_DNA"/>
</dbReference>
<dbReference type="AlphaFoldDB" id="A0A3G8WFA8"/>
<sequence length="251" mass="27775">MAKFDGIFNIEGTLKGMTFYKSKDGNMIRTKGGVSKDRIAKDPAFERTRENGSEFAHCAKMAQLFRSSVTDKVELAKDHRTSSRLNQVMHNIKALDTVSPRGERNVPTGIKDPEGPKQLNGFEFNINGQITQIFTQLQALDVEAGTLNYSGFIPSRHLSYPEGANEADLQLIAVQVDFSEGTYTLTESEKVTLVKNPDAVDLALAVSQVPGGTVPVYYLLLAEFFQMMNGTRYPLKNKQYNALGVIGFLKP</sequence>
<evidence type="ECO:0000313" key="2">
    <source>
        <dbReference type="Proteomes" id="UP000282297"/>
    </source>
</evidence>